<dbReference type="Proteomes" id="UP001500975">
    <property type="component" value="Unassembled WGS sequence"/>
</dbReference>
<protein>
    <submittedName>
        <fullName evidence="3">Beta-ketoacyl synthase chain length factor</fullName>
    </submittedName>
</protein>
<feature type="domain" description="Beta-ketoacyl synthase-like N-terminal" evidence="2">
    <location>
        <begin position="70"/>
        <end position="270"/>
    </location>
</feature>
<evidence type="ECO:0000313" key="3">
    <source>
        <dbReference type="EMBL" id="GAA4335807.1"/>
    </source>
</evidence>
<dbReference type="SUPFAM" id="SSF53901">
    <property type="entry name" value="Thiolase-like"/>
    <property type="match status" value="1"/>
</dbReference>
<dbReference type="EMBL" id="BAABGJ010000010">
    <property type="protein sequence ID" value="GAA4335807.1"/>
    <property type="molecule type" value="Genomic_DNA"/>
</dbReference>
<evidence type="ECO:0000313" key="4">
    <source>
        <dbReference type="Proteomes" id="UP001500975"/>
    </source>
</evidence>
<dbReference type="Pfam" id="PF13723">
    <property type="entry name" value="Ketoacyl-synt_2"/>
    <property type="match status" value="1"/>
</dbReference>
<evidence type="ECO:0000259" key="2">
    <source>
        <dbReference type="Pfam" id="PF13723"/>
    </source>
</evidence>
<comment type="caution">
    <text evidence="3">The sequence shown here is derived from an EMBL/GenBank/DDBJ whole genome shotgun (WGS) entry which is preliminary data.</text>
</comment>
<sequence length="298" mass="30836">MSPARPPEGARPLLQEGVREVHEVTSPGEAFRMTPTLYIEGPAFWSPQLPGWDCARAVFRGEAQPVDPPAKRPSPQLLAPAERRRAPDTVALALEVASAAVAASGREAKDLPCVFASAHGDLGINDYMCGTLASDPKLLSPIKFHNSVHNAAVGYWTIGTGCNAASNSLAAYGHSFAAGLLEAAAQCAADGQAVLLAGFDIPAVGALGSVVTSRELLAVALVVAPARTERTAAAFDWSLATGTPRPQRALTPAAGALASNAMADALPFFESLARADTESLDLPLGASLSLRLQLEPQG</sequence>
<evidence type="ECO:0000256" key="1">
    <source>
        <dbReference type="SAM" id="MobiDB-lite"/>
    </source>
</evidence>
<name>A0ABP8H8F0_9BURK</name>
<keyword evidence="4" id="KW-1185">Reference proteome</keyword>
<gene>
    <name evidence="3" type="ORF">GCM10023165_12490</name>
</gene>
<reference evidence="4" key="1">
    <citation type="journal article" date="2019" name="Int. J. Syst. Evol. Microbiol.">
        <title>The Global Catalogue of Microorganisms (GCM) 10K type strain sequencing project: providing services to taxonomists for standard genome sequencing and annotation.</title>
        <authorList>
            <consortium name="The Broad Institute Genomics Platform"/>
            <consortium name="The Broad Institute Genome Sequencing Center for Infectious Disease"/>
            <person name="Wu L."/>
            <person name="Ma J."/>
        </authorList>
    </citation>
    <scope>NUCLEOTIDE SEQUENCE [LARGE SCALE GENOMIC DNA]</scope>
    <source>
        <strain evidence="4">JCM 17804</strain>
    </source>
</reference>
<dbReference type="InterPro" id="IPR014030">
    <property type="entry name" value="Ketoacyl_synth_N"/>
</dbReference>
<accession>A0ABP8H8F0</accession>
<proteinExistence type="predicted"/>
<dbReference type="InterPro" id="IPR016039">
    <property type="entry name" value="Thiolase-like"/>
</dbReference>
<feature type="region of interest" description="Disordered" evidence="1">
    <location>
        <begin position="63"/>
        <end position="82"/>
    </location>
</feature>
<organism evidence="3 4">
    <name type="scientific">Variovorax defluvii</name>
    <dbReference type="NCBI Taxonomy" id="913761"/>
    <lineage>
        <taxon>Bacteria</taxon>
        <taxon>Pseudomonadati</taxon>
        <taxon>Pseudomonadota</taxon>
        <taxon>Betaproteobacteria</taxon>
        <taxon>Burkholderiales</taxon>
        <taxon>Comamonadaceae</taxon>
        <taxon>Variovorax</taxon>
    </lineage>
</organism>